<proteinExistence type="predicted"/>
<dbReference type="InterPro" id="IPR027417">
    <property type="entry name" value="P-loop_NTPase"/>
</dbReference>
<keyword evidence="1 2" id="KW-0808">Transferase</keyword>
<dbReference type="SUPFAM" id="SSF52540">
    <property type="entry name" value="P-loop containing nucleoside triphosphate hydrolases"/>
    <property type="match status" value="1"/>
</dbReference>
<dbReference type="GO" id="GO:0008146">
    <property type="term" value="F:sulfotransferase activity"/>
    <property type="evidence" value="ECO:0007669"/>
    <property type="project" value="InterPro"/>
</dbReference>
<evidence type="ECO:0000313" key="2">
    <source>
        <dbReference type="EMBL" id="PPB79363.1"/>
    </source>
</evidence>
<reference evidence="2 3" key="1">
    <citation type="submission" date="2018-01" db="EMBL/GenBank/DDBJ databases">
        <title>Genomic Encyclopedia of Archaeal and Bacterial Type Strains, Phase II (KMG-II): from individual species to whole genera.</title>
        <authorList>
            <person name="Goeker M."/>
        </authorList>
    </citation>
    <scope>NUCLEOTIDE SEQUENCE [LARGE SCALE GENOMIC DNA]</scope>
    <source>
        <strain evidence="2 3">DSM 12048</strain>
    </source>
</reference>
<evidence type="ECO:0000256" key="1">
    <source>
        <dbReference type="ARBA" id="ARBA00022679"/>
    </source>
</evidence>
<dbReference type="RefSeq" id="WP_104072953.1">
    <property type="nucleotide sequence ID" value="NZ_PRDS01000023.1"/>
</dbReference>
<protein>
    <submittedName>
        <fullName evidence="2">Sulfotransferase family protein</fullName>
    </submittedName>
</protein>
<gene>
    <name evidence="2" type="ORF">LV82_02971</name>
</gene>
<dbReference type="AlphaFoldDB" id="A0A2S5JD20"/>
<organism evidence="2 3">
    <name type="scientific">Albidovulum inexpectatum</name>
    <dbReference type="NCBI Taxonomy" id="196587"/>
    <lineage>
        <taxon>Bacteria</taxon>
        <taxon>Pseudomonadati</taxon>
        <taxon>Pseudomonadota</taxon>
        <taxon>Alphaproteobacteria</taxon>
        <taxon>Rhodobacterales</taxon>
        <taxon>Paracoccaceae</taxon>
        <taxon>Albidovulum</taxon>
    </lineage>
</organism>
<comment type="caution">
    <text evidence="2">The sequence shown here is derived from an EMBL/GenBank/DDBJ whole genome shotgun (WGS) entry which is preliminary data.</text>
</comment>
<dbReference type="OrthoDB" id="981508at2"/>
<keyword evidence="3" id="KW-1185">Reference proteome</keyword>
<dbReference type="Gene3D" id="3.40.50.300">
    <property type="entry name" value="P-loop containing nucleotide triphosphate hydrolases"/>
    <property type="match status" value="1"/>
</dbReference>
<dbReference type="PANTHER" id="PTHR10605">
    <property type="entry name" value="HEPARAN SULFATE SULFOTRANSFERASE"/>
    <property type="match status" value="1"/>
</dbReference>
<dbReference type="Pfam" id="PF13469">
    <property type="entry name" value="Sulfotransfer_3"/>
    <property type="match status" value="1"/>
</dbReference>
<dbReference type="PANTHER" id="PTHR10605:SF56">
    <property type="entry name" value="BIFUNCTIONAL HEPARAN SULFATE N-DEACETYLASE_N-SULFOTRANSFERASE"/>
    <property type="match status" value="1"/>
</dbReference>
<evidence type="ECO:0000313" key="3">
    <source>
        <dbReference type="Proteomes" id="UP000239736"/>
    </source>
</evidence>
<dbReference type="Proteomes" id="UP000239736">
    <property type="component" value="Unassembled WGS sequence"/>
</dbReference>
<sequence>MENTKKFDNLFLSAGAMKAGTTWLYATLSKHPDLHFSLEKEIHYFYARSVDFGPLSDRRRLENVRNNYAKIDPDRSHISGVRNRLRWAANYLDNPVDDLWYRNLFVFRRSQKYCCDFSNLYALLPEDAWRHAFNLTDRLRVLYTLRDPISRLWSHVKFHLQITNQAHLLETWAPKDFEAFIRQPFIWENAEYGAAIRRMRSVLPASCLKICTFEDIHNDPKDFLRNLEEFLEVSHLNYSDDALRNRVNVSVSRPMPSFFVGLVERDIKRIIKEVEDQGVEIPEEWNIP</sequence>
<dbReference type="InterPro" id="IPR037359">
    <property type="entry name" value="NST/OST"/>
</dbReference>
<name>A0A2S5JD20_9RHOB</name>
<accession>A0A2S5JD20</accession>
<dbReference type="EMBL" id="PRDS01000023">
    <property type="protein sequence ID" value="PPB79363.1"/>
    <property type="molecule type" value="Genomic_DNA"/>
</dbReference>